<comment type="caution">
    <text evidence="2">The sequence shown here is derived from an EMBL/GenBank/DDBJ whole genome shotgun (WGS) entry which is preliminary data.</text>
</comment>
<accession>H0GX52</accession>
<keyword evidence="3" id="KW-1185">Reference proteome</keyword>
<evidence type="ECO:0000313" key="3">
    <source>
        <dbReference type="Proteomes" id="UP000009009"/>
    </source>
</evidence>
<reference evidence="2 3" key="1">
    <citation type="journal article" date="2012" name="FEMS Yeast Res.">
        <title>The genome sequence of the wine yeast VIN7 reveals an allotriploid hybrid genome with Saccharomyces cerevisiae and Saccharomyces kudriavzevii origins.</title>
        <authorList>
            <person name="Borneman A.R."/>
            <person name="Desany B.A."/>
            <person name="Riches D."/>
            <person name="Affourtit J.P."/>
            <person name="Forgan A.H."/>
            <person name="Pretorius I.S."/>
            <person name="Egholm M."/>
            <person name="Chambers P.J."/>
        </authorList>
    </citation>
    <scope>NUCLEOTIDE SEQUENCE [LARGE SCALE GENOMIC DNA]</scope>
    <source>
        <strain evidence="2 3">VIN7</strain>
    </source>
</reference>
<evidence type="ECO:0000256" key="1">
    <source>
        <dbReference type="SAM" id="MobiDB-lite"/>
    </source>
</evidence>
<dbReference type="Proteomes" id="UP000009009">
    <property type="component" value="Unassembled WGS sequence"/>
</dbReference>
<dbReference type="EMBL" id="AGVY01000281">
    <property type="protein sequence ID" value="EHN01605.1"/>
    <property type="molecule type" value="Genomic_DNA"/>
</dbReference>
<evidence type="ECO:0000313" key="2">
    <source>
        <dbReference type="EMBL" id="EHN01605.1"/>
    </source>
</evidence>
<organism evidence="2 3">
    <name type="scientific">Saccharomyces cerevisiae x Saccharomyces kudriavzevii (strain VIN7)</name>
    <name type="common">Yeast</name>
    <dbReference type="NCBI Taxonomy" id="1095631"/>
    <lineage>
        <taxon>Eukaryota</taxon>
        <taxon>Fungi</taxon>
        <taxon>Dikarya</taxon>
        <taxon>Ascomycota</taxon>
        <taxon>Saccharomycotina</taxon>
        <taxon>Saccharomycetes</taxon>
        <taxon>Saccharomycetales</taxon>
        <taxon>Saccharomycetaceae</taxon>
        <taxon>Saccharomyces</taxon>
    </lineage>
</organism>
<feature type="region of interest" description="Disordered" evidence="1">
    <location>
        <begin position="29"/>
        <end position="50"/>
    </location>
</feature>
<sequence>MTGRCASKGKKGKRECVCVVQSKMHGTSHNFDGADAGGERRRVPLRGRRGMDCRSSSGTICAVVEYEFALESVDFVEDPVQQVGVADHFPQIKLSVVVSSQGALGQLGTNLADI</sequence>
<dbReference type="AlphaFoldDB" id="H0GX52"/>
<gene>
    <name evidence="2" type="ORF">VIN7_8132</name>
</gene>
<name>H0GX52_SACCK</name>
<dbReference type="HOGENOM" id="CLU_2122471_0_0_1"/>
<proteinExistence type="predicted"/>
<protein>
    <submittedName>
        <fullName evidence="2">YJR115W-like protein</fullName>
    </submittedName>
</protein>